<sequence length="477" mass="52472">MADEVPSSRPSSPDNNIRVEESLRRKVAQAFSDANGNPRSGKWGILVNLLQTTMARAQYKYFETTTDVLPSQTGPTDWPDLPETEEEWHAMVRRNHNKRELQAKVENWQNNVKPRSIAEVPETNMLPPSFPNHLETSTPPVNPRRQPSPIELAPDSSPLTPLAADAGPSKSMPPSSSPRNHRRYGRSQARETPPKRQRSPSPGDEATPAKKPRPPPSPLVASVSSPSSPKKAQLPFKLPSRAPFTPQRKPLPKMADLIAASENNKREGKEKAKSKEKEKTEEMEMEKDKESDKGKQKNKPTSNASSSKPASSKPASSAGRISKSASSSPKSVPQDDAEAQIEEMENIINWEAMKERIAMIPPVASPTKSLSSIDGSNSEFSQESIPKYSQFNPQGASTQPMGQLEAEASVGTTENMGGFGQQDESQFGFPMRYESQMDVEANLQGVERLLNEDVGGYTSNWGREDEQWDVPDAPSSP</sequence>
<evidence type="ECO:0000313" key="2">
    <source>
        <dbReference type="EMBL" id="GAT60846.1"/>
    </source>
</evidence>
<keyword evidence="3" id="KW-1185">Reference proteome</keyword>
<evidence type="ECO:0000256" key="1">
    <source>
        <dbReference type="SAM" id="MobiDB-lite"/>
    </source>
</evidence>
<proteinExistence type="predicted"/>
<feature type="compositionally biased region" description="Polar residues" evidence="1">
    <location>
        <begin position="366"/>
        <end position="401"/>
    </location>
</feature>
<feature type="compositionally biased region" description="Basic and acidic residues" evidence="1">
    <location>
        <begin position="263"/>
        <end position="295"/>
    </location>
</feature>
<feature type="compositionally biased region" description="Low complexity" evidence="1">
    <location>
        <begin position="219"/>
        <end position="232"/>
    </location>
</feature>
<organism evidence="2 3">
    <name type="scientific">Mycena chlorophos</name>
    <name type="common">Agaric fungus</name>
    <name type="synonym">Agaricus chlorophos</name>
    <dbReference type="NCBI Taxonomy" id="658473"/>
    <lineage>
        <taxon>Eukaryota</taxon>
        <taxon>Fungi</taxon>
        <taxon>Dikarya</taxon>
        <taxon>Basidiomycota</taxon>
        <taxon>Agaricomycotina</taxon>
        <taxon>Agaricomycetes</taxon>
        <taxon>Agaricomycetidae</taxon>
        <taxon>Agaricales</taxon>
        <taxon>Marasmiineae</taxon>
        <taxon>Mycenaceae</taxon>
        <taxon>Mycena</taxon>
    </lineage>
</organism>
<feature type="compositionally biased region" description="Low complexity" evidence="1">
    <location>
        <begin position="168"/>
        <end position="178"/>
    </location>
</feature>
<feature type="region of interest" description="Disordered" evidence="1">
    <location>
        <begin position="365"/>
        <end position="426"/>
    </location>
</feature>
<feature type="region of interest" description="Disordered" evidence="1">
    <location>
        <begin position="455"/>
        <end position="477"/>
    </location>
</feature>
<feature type="compositionally biased region" description="Acidic residues" evidence="1">
    <location>
        <begin position="335"/>
        <end position="344"/>
    </location>
</feature>
<feature type="region of interest" description="Disordered" evidence="1">
    <location>
        <begin position="103"/>
        <end position="344"/>
    </location>
</feature>
<name>A0ABQ0MBV9_MYCCL</name>
<dbReference type="EMBL" id="DF849967">
    <property type="protein sequence ID" value="GAT60846.1"/>
    <property type="molecule type" value="Genomic_DNA"/>
</dbReference>
<reference evidence="2" key="1">
    <citation type="submission" date="2014-09" db="EMBL/GenBank/DDBJ databases">
        <title>Genome sequence of the luminous mushroom Mycena chlorophos for searching fungal bioluminescence genes.</title>
        <authorList>
            <person name="Tanaka Y."/>
            <person name="Kasuga D."/>
            <person name="Oba Y."/>
            <person name="Hase S."/>
            <person name="Sato K."/>
            <person name="Oba Y."/>
            <person name="Sakakibara Y."/>
        </authorList>
    </citation>
    <scope>NUCLEOTIDE SEQUENCE</scope>
</reference>
<dbReference type="Proteomes" id="UP000815677">
    <property type="component" value="Unassembled WGS sequence"/>
</dbReference>
<gene>
    <name evidence="2" type="ORF">MCHLO_16940</name>
</gene>
<protein>
    <submittedName>
        <fullName evidence="2">Uncharacterized protein</fullName>
    </submittedName>
</protein>
<feature type="compositionally biased region" description="Low complexity" evidence="1">
    <location>
        <begin position="299"/>
        <end position="331"/>
    </location>
</feature>
<accession>A0ABQ0MBV9</accession>
<evidence type="ECO:0000313" key="3">
    <source>
        <dbReference type="Proteomes" id="UP000815677"/>
    </source>
</evidence>